<accession>A0A4Y1RDP6</accession>
<feature type="region of interest" description="Disordered" evidence="1">
    <location>
        <begin position="1"/>
        <end position="48"/>
    </location>
</feature>
<proteinExistence type="predicted"/>
<evidence type="ECO:0000313" key="2">
    <source>
        <dbReference type="EMBL" id="BBH02380.1"/>
    </source>
</evidence>
<reference evidence="2" key="1">
    <citation type="journal article" date="2019" name="Science">
        <title>Mutation of a bHLH transcription factor allowed almond domestication.</title>
        <authorList>
            <person name="Sanchez-Perez R."/>
            <person name="Pavan S."/>
            <person name="Mazzeo R."/>
            <person name="Moldovan C."/>
            <person name="Aiese Cigliano R."/>
            <person name="Del Cueto J."/>
            <person name="Ricciardi F."/>
            <person name="Lotti C."/>
            <person name="Ricciardi L."/>
            <person name="Dicenta F."/>
            <person name="Lopez-Marques R.L."/>
            <person name="Lindberg Moller B."/>
        </authorList>
    </citation>
    <scope>NUCLEOTIDE SEQUENCE</scope>
</reference>
<sequence>TARPPLLFTTPRPPHLEPISAVGTKRTTTRPPSFLDQPPPLPWPDSPKNAIFAGFPVQTSSSFFSFNSPPNRSSKAPEVQSTRRRDLRRVEKVWSKYMGGSAEFSAEV</sequence>
<dbReference type="AlphaFoldDB" id="A0A4Y1RDP6"/>
<evidence type="ECO:0000256" key="1">
    <source>
        <dbReference type="SAM" id="MobiDB-lite"/>
    </source>
</evidence>
<organism evidence="2">
    <name type="scientific">Prunus dulcis</name>
    <name type="common">Almond</name>
    <name type="synonym">Amygdalus dulcis</name>
    <dbReference type="NCBI Taxonomy" id="3755"/>
    <lineage>
        <taxon>Eukaryota</taxon>
        <taxon>Viridiplantae</taxon>
        <taxon>Streptophyta</taxon>
        <taxon>Embryophyta</taxon>
        <taxon>Tracheophyta</taxon>
        <taxon>Spermatophyta</taxon>
        <taxon>Magnoliopsida</taxon>
        <taxon>eudicotyledons</taxon>
        <taxon>Gunneridae</taxon>
        <taxon>Pentapetalae</taxon>
        <taxon>rosids</taxon>
        <taxon>fabids</taxon>
        <taxon>Rosales</taxon>
        <taxon>Rosaceae</taxon>
        <taxon>Amygdaloideae</taxon>
        <taxon>Amygdaleae</taxon>
        <taxon>Prunus</taxon>
    </lineage>
</organism>
<feature type="compositionally biased region" description="Low complexity" evidence="1">
    <location>
        <begin position="63"/>
        <end position="74"/>
    </location>
</feature>
<name>A0A4Y1RDP6_PRUDU</name>
<protein>
    <submittedName>
        <fullName evidence="2">Uncharacterized protein</fullName>
    </submittedName>
</protein>
<gene>
    <name evidence="2" type="ORF">Prudu_012920</name>
</gene>
<feature type="compositionally biased region" description="Low complexity" evidence="1">
    <location>
        <begin position="1"/>
        <end position="10"/>
    </location>
</feature>
<feature type="region of interest" description="Disordered" evidence="1">
    <location>
        <begin position="63"/>
        <end position="86"/>
    </location>
</feature>
<feature type="non-terminal residue" evidence="2">
    <location>
        <position position="1"/>
    </location>
</feature>
<dbReference type="EMBL" id="AP019300">
    <property type="protein sequence ID" value="BBH02380.1"/>
    <property type="molecule type" value="Genomic_DNA"/>
</dbReference>